<feature type="transmembrane region" description="Helical" evidence="6">
    <location>
        <begin position="161"/>
        <end position="194"/>
    </location>
</feature>
<comment type="similarity">
    <text evidence="2 6">Belongs to the BI1 family.</text>
</comment>
<dbReference type="EMBL" id="DXFW01000040">
    <property type="protein sequence ID" value="HIX06780.1"/>
    <property type="molecule type" value="Genomic_DNA"/>
</dbReference>
<accession>A0A9D1V611</accession>
<evidence type="ECO:0000313" key="8">
    <source>
        <dbReference type="Proteomes" id="UP000824193"/>
    </source>
</evidence>
<dbReference type="AlphaFoldDB" id="A0A9D1V611"/>
<keyword evidence="5 6" id="KW-0472">Membrane</keyword>
<keyword evidence="4 6" id="KW-1133">Transmembrane helix</keyword>
<evidence type="ECO:0000313" key="7">
    <source>
        <dbReference type="EMBL" id="HIX06780.1"/>
    </source>
</evidence>
<comment type="caution">
    <text evidence="7">The sequence shown here is derived from an EMBL/GenBank/DDBJ whole genome shotgun (WGS) entry which is preliminary data.</text>
</comment>
<feature type="transmembrane region" description="Helical" evidence="6">
    <location>
        <begin position="106"/>
        <end position="123"/>
    </location>
</feature>
<organism evidence="7 8">
    <name type="scientific">Candidatus Allofournierella pullicola</name>
    <dbReference type="NCBI Taxonomy" id="2838596"/>
    <lineage>
        <taxon>Bacteria</taxon>
        <taxon>Bacillati</taxon>
        <taxon>Bacillota</taxon>
        <taxon>Clostridia</taxon>
        <taxon>Eubacteriales</taxon>
        <taxon>Oscillospiraceae</taxon>
        <taxon>Allofournierella</taxon>
    </lineage>
</organism>
<evidence type="ECO:0000256" key="3">
    <source>
        <dbReference type="ARBA" id="ARBA00022692"/>
    </source>
</evidence>
<sequence>MNQQYGPGFEPDNNAFYANQGPDGVFSTNARYETLAEYTAKTFGWMFAGLMVTFLVALAGYTSGIGILLLRNSLLFWGLAIAEIAVVMVMSARIHKIGVGSARGMFFLYAALNGLVFSCYFYLYQMFDLVLAFGATALYFGIMAAYGYLTKQDLSGWAKPLMFGLIAMMIVSVIGMFFGGVNILLCCVGIVIFACYTAYDTQKIKAAYFAYAGNPELAKKASVFSALELYLDFINLFLYILRIFSRSRD</sequence>
<feature type="transmembrane region" description="Helical" evidence="6">
    <location>
        <begin position="129"/>
        <end position="149"/>
    </location>
</feature>
<feature type="transmembrane region" description="Helical" evidence="6">
    <location>
        <begin position="74"/>
        <end position="94"/>
    </location>
</feature>
<reference evidence="7" key="2">
    <citation type="submission" date="2021-04" db="EMBL/GenBank/DDBJ databases">
        <authorList>
            <person name="Gilroy R."/>
        </authorList>
    </citation>
    <scope>NUCLEOTIDE SEQUENCE</scope>
    <source>
        <strain evidence="7">2239</strain>
    </source>
</reference>
<protein>
    <submittedName>
        <fullName evidence="7">Bax inhibitor-1/YccA family protein</fullName>
    </submittedName>
</protein>
<reference evidence="7" key="1">
    <citation type="journal article" date="2021" name="PeerJ">
        <title>Extensive microbial diversity within the chicken gut microbiome revealed by metagenomics and culture.</title>
        <authorList>
            <person name="Gilroy R."/>
            <person name="Ravi A."/>
            <person name="Getino M."/>
            <person name="Pursley I."/>
            <person name="Horton D.L."/>
            <person name="Alikhan N.F."/>
            <person name="Baker D."/>
            <person name="Gharbi K."/>
            <person name="Hall N."/>
            <person name="Watson M."/>
            <person name="Adriaenssens E.M."/>
            <person name="Foster-Nyarko E."/>
            <person name="Jarju S."/>
            <person name="Secka A."/>
            <person name="Antonio M."/>
            <person name="Oren A."/>
            <person name="Chaudhuri R.R."/>
            <person name="La Ragione R."/>
            <person name="Hildebrand F."/>
            <person name="Pallen M.J."/>
        </authorList>
    </citation>
    <scope>NUCLEOTIDE SEQUENCE</scope>
    <source>
        <strain evidence="7">2239</strain>
    </source>
</reference>
<name>A0A9D1V611_9FIRM</name>
<dbReference type="CDD" id="cd10432">
    <property type="entry name" value="BI-1-like_bacterial"/>
    <property type="match status" value="1"/>
</dbReference>
<evidence type="ECO:0000256" key="4">
    <source>
        <dbReference type="ARBA" id="ARBA00022989"/>
    </source>
</evidence>
<dbReference type="Proteomes" id="UP000824193">
    <property type="component" value="Unassembled WGS sequence"/>
</dbReference>
<evidence type="ECO:0000256" key="1">
    <source>
        <dbReference type="ARBA" id="ARBA00004141"/>
    </source>
</evidence>
<dbReference type="GO" id="GO:0005886">
    <property type="term" value="C:plasma membrane"/>
    <property type="evidence" value="ECO:0007669"/>
    <property type="project" value="TreeGrafter"/>
</dbReference>
<evidence type="ECO:0000256" key="6">
    <source>
        <dbReference type="RuleBase" id="RU004379"/>
    </source>
</evidence>
<dbReference type="PANTHER" id="PTHR23291">
    <property type="entry name" value="BAX INHIBITOR-RELATED"/>
    <property type="match status" value="1"/>
</dbReference>
<proteinExistence type="inferred from homology"/>
<evidence type="ECO:0000256" key="2">
    <source>
        <dbReference type="ARBA" id="ARBA00010350"/>
    </source>
</evidence>
<gene>
    <name evidence="7" type="ORF">H9865_11900</name>
</gene>
<feature type="transmembrane region" description="Helical" evidence="6">
    <location>
        <begin position="45"/>
        <end position="68"/>
    </location>
</feature>
<dbReference type="PANTHER" id="PTHR23291:SF50">
    <property type="entry name" value="PROTEIN LIFEGUARD 4"/>
    <property type="match status" value="1"/>
</dbReference>
<dbReference type="Pfam" id="PF01027">
    <property type="entry name" value="Bax1-I"/>
    <property type="match status" value="1"/>
</dbReference>
<evidence type="ECO:0000256" key="5">
    <source>
        <dbReference type="ARBA" id="ARBA00023136"/>
    </source>
</evidence>
<comment type="subcellular location">
    <subcellularLocation>
        <location evidence="1">Membrane</location>
        <topology evidence="1">Multi-pass membrane protein</topology>
    </subcellularLocation>
</comment>
<keyword evidence="3 6" id="KW-0812">Transmembrane</keyword>
<dbReference type="InterPro" id="IPR006214">
    <property type="entry name" value="Bax_inhibitor_1-related"/>
</dbReference>